<feature type="compositionally biased region" description="Low complexity" evidence="9">
    <location>
        <begin position="30"/>
        <end position="39"/>
    </location>
</feature>
<evidence type="ECO:0000256" key="2">
    <source>
        <dbReference type="ARBA" id="ARBA00022692"/>
    </source>
</evidence>
<feature type="compositionally biased region" description="Basic and acidic residues" evidence="9">
    <location>
        <begin position="641"/>
        <end position="650"/>
    </location>
</feature>
<keyword evidence="4 8" id="KW-0863">Zinc-finger</keyword>
<feature type="compositionally biased region" description="Basic residues" evidence="9">
    <location>
        <begin position="91"/>
        <end position="100"/>
    </location>
</feature>
<keyword evidence="2" id="KW-0812">Transmembrane</keyword>
<dbReference type="HOGENOM" id="CLU_006852_0_0_1"/>
<proteinExistence type="predicted"/>
<dbReference type="CDD" id="cd16461">
    <property type="entry name" value="RING-H2_EL5-like"/>
    <property type="match status" value="1"/>
</dbReference>
<feature type="compositionally biased region" description="Basic and acidic residues" evidence="9">
    <location>
        <begin position="156"/>
        <end position="166"/>
    </location>
</feature>
<feature type="compositionally biased region" description="Basic residues" evidence="9">
    <location>
        <begin position="1057"/>
        <end position="1066"/>
    </location>
</feature>
<feature type="compositionally biased region" description="Polar residues" evidence="9">
    <location>
        <begin position="766"/>
        <end position="797"/>
    </location>
</feature>
<keyword evidence="5" id="KW-0862">Zinc</keyword>
<dbReference type="InterPro" id="IPR013083">
    <property type="entry name" value="Znf_RING/FYVE/PHD"/>
</dbReference>
<feature type="region of interest" description="Disordered" evidence="9">
    <location>
        <begin position="1019"/>
        <end position="1099"/>
    </location>
</feature>
<comment type="caution">
    <text evidence="11">The sequence shown here is derived from an EMBL/GenBank/DDBJ whole genome shotgun (WGS) entry which is preliminary data.</text>
</comment>
<feature type="compositionally biased region" description="Acidic residues" evidence="9">
    <location>
        <begin position="1034"/>
        <end position="1050"/>
    </location>
</feature>
<feature type="compositionally biased region" description="Low complexity" evidence="9">
    <location>
        <begin position="971"/>
        <end position="992"/>
    </location>
</feature>
<feature type="compositionally biased region" description="Pro residues" evidence="9">
    <location>
        <begin position="217"/>
        <end position="227"/>
    </location>
</feature>
<feature type="compositionally biased region" description="Basic and acidic residues" evidence="9">
    <location>
        <begin position="931"/>
        <end position="952"/>
    </location>
</feature>
<feature type="compositionally biased region" description="Low complexity" evidence="9">
    <location>
        <begin position="124"/>
        <end position="135"/>
    </location>
</feature>
<evidence type="ECO:0000256" key="5">
    <source>
        <dbReference type="ARBA" id="ARBA00022833"/>
    </source>
</evidence>
<dbReference type="eggNOG" id="KOG0800">
    <property type="taxonomic scope" value="Eukaryota"/>
</dbReference>
<keyword evidence="12" id="KW-1185">Reference proteome</keyword>
<feature type="region of interest" description="Disordered" evidence="9">
    <location>
        <begin position="499"/>
        <end position="556"/>
    </location>
</feature>
<dbReference type="InterPro" id="IPR051653">
    <property type="entry name" value="E3_ligase_sorting_rcpt"/>
</dbReference>
<dbReference type="Proteomes" id="UP000001861">
    <property type="component" value="Unassembled WGS sequence"/>
</dbReference>
<evidence type="ECO:0000259" key="10">
    <source>
        <dbReference type="PROSITE" id="PS50089"/>
    </source>
</evidence>
<feature type="compositionally biased region" description="Basic and acidic residues" evidence="9">
    <location>
        <begin position="721"/>
        <end position="736"/>
    </location>
</feature>
<dbReference type="RefSeq" id="XP_001840815.2">
    <property type="nucleotide sequence ID" value="XM_001840763.2"/>
</dbReference>
<feature type="region of interest" description="Disordered" evidence="9">
    <location>
        <begin position="380"/>
        <end position="422"/>
    </location>
</feature>
<feature type="region of interest" description="Disordered" evidence="9">
    <location>
        <begin position="440"/>
        <end position="459"/>
    </location>
</feature>
<feature type="region of interest" description="Disordered" evidence="9">
    <location>
        <begin position="913"/>
        <end position="1000"/>
    </location>
</feature>
<evidence type="ECO:0000313" key="11">
    <source>
        <dbReference type="EMBL" id="EAU80868.2"/>
    </source>
</evidence>
<evidence type="ECO:0000256" key="9">
    <source>
        <dbReference type="SAM" id="MobiDB-lite"/>
    </source>
</evidence>
<organism evidence="11 12">
    <name type="scientific">Coprinopsis cinerea (strain Okayama-7 / 130 / ATCC MYA-4618 / FGSC 9003)</name>
    <name type="common">Inky cap fungus</name>
    <name type="synonym">Hormographiella aspergillata</name>
    <dbReference type="NCBI Taxonomy" id="240176"/>
    <lineage>
        <taxon>Eukaryota</taxon>
        <taxon>Fungi</taxon>
        <taxon>Dikarya</taxon>
        <taxon>Basidiomycota</taxon>
        <taxon>Agaricomycotina</taxon>
        <taxon>Agaricomycetes</taxon>
        <taxon>Agaricomycetidae</taxon>
        <taxon>Agaricales</taxon>
        <taxon>Agaricineae</taxon>
        <taxon>Psathyrellaceae</taxon>
        <taxon>Coprinopsis</taxon>
    </lineage>
</organism>
<dbReference type="OMA" id="VEMGQVH"/>
<feature type="compositionally biased region" description="Low complexity" evidence="9">
    <location>
        <begin position="388"/>
        <end position="410"/>
    </location>
</feature>
<protein>
    <recommendedName>
        <fullName evidence="10">RING-type domain-containing protein</fullName>
    </recommendedName>
</protein>
<dbReference type="OrthoDB" id="8062037at2759"/>
<keyword evidence="7" id="KW-0472">Membrane</keyword>
<dbReference type="PANTHER" id="PTHR47168:SF1">
    <property type="entry name" value="OS02G0798600 PROTEIN"/>
    <property type="match status" value="1"/>
</dbReference>
<feature type="compositionally biased region" description="Low complexity" evidence="9">
    <location>
        <begin position="750"/>
        <end position="763"/>
    </location>
</feature>
<feature type="compositionally biased region" description="Low complexity" evidence="9">
    <location>
        <begin position="228"/>
        <end position="252"/>
    </location>
</feature>
<feature type="domain" description="RING-type" evidence="10">
    <location>
        <begin position="1202"/>
        <end position="1244"/>
    </location>
</feature>
<feature type="compositionally biased region" description="Acidic residues" evidence="9">
    <location>
        <begin position="695"/>
        <end position="719"/>
    </location>
</feature>
<dbReference type="VEuPathDB" id="FungiDB:CC1G_03044"/>
<dbReference type="AlphaFoldDB" id="A8PEP7"/>
<dbReference type="SMART" id="SM00744">
    <property type="entry name" value="RINGv"/>
    <property type="match status" value="1"/>
</dbReference>
<dbReference type="Gene3D" id="3.30.40.10">
    <property type="entry name" value="Zinc/RING finger domain, C3HC4 (zinc finger)"/>
    <property type="match status" value="1"/>
</dbReference>
<dbReference type="PANTHER" id="PTHR47168">
    <property type="entry name" value="RING ZINC FINGER DOMAIN SUPERFAMILY PROTEIN-RELATED"/>
    <property type="match status" value="1"/>
</dbReference>
<dbReference type="InParanoid" id="A8PEP7"/>
<dbReference type="SMART" id="SM00184">
    <property type="entry name" value="RING"/>
    <property type="match status" value="1"/>
</dbReference>
<dbReference type="FunFam" id="3.30.40.10:FF:000728">
    <property type="entry name" value="Unplaced genomic scaffold supercont1.4, whole genome shotgun sequence"/>
    <property type="match status" value="1"/>
</dbReference>
<evidence type="ECO:0000256" key="7">
    <source>
        <dbReference type="ARBA" id="ARBA00023136"/>
    </source>
</evidence>
<evidence type="ECO:0000256" key="8">
    <source>
        <dbReference type="PROSITE-ProRule" id="PRU00175"/>
    </source>
</evidence>
<feature type="region of interest" description="Disordered" evidence="9">
    <location>
        <begin position="1"/>
        <end position="343"/>
    </location>
</feature>
<feature type="compositionally biased region" description="Pro residues" evidence="9">
    <location>
        <begin position="253"/>
        <end position="263"/>
    </location>
</feature>
<dbReference type="STRING" id="240176.A8PEP7"/>
<feature type="compositionally biased region" description="Low complexity" evidence="9">
    <location>
        <begin position="608"/>
        <end position="637"/>
    </location>
</feature>
<evidence type="ECO:0000256" key="3">
    <source>
        <dbReference type="ARBA" id="ARBA00022723"/>
    </source>
</evidence>
<feature type="compositionally biased region" description="Low complexity" evidence="9">
    <location>
        <begin position="305"/>
        <end position="325"/>
    </location>
</feature>
<sequence>MGQSSSRVRPEAPSSRTTQPRHLEHQRQQPAASTSTSIPPSTPDEFGDMETPTEPISTRNSRRSSFRKSVMNLVRATSLKDKAESLNERRKSWRSSRRWSKSPMEFTPPQPVVEESSNSEAQHTTATPTAQAPTPLSDKGKEPERYPQDIPQDVVDSEHPEERPSDRPSTPYPAPSGSDHQPSSHQTVTAWLEEQLEAESSPANTANDDDNESNPAQNPPVPEPQPTPVAAQTPTPPVHSSTTAAPTNSTAPNPSPRAFPPPGTLVVVQGIVHTTDVTRNDSAVPFSENITRGVPRTPDAPPGPASISSSRSSSEESSTPNNSTGVTTPEEAEEYASAPVESVFGERARTPAISPGSIDVLGTLLSVAAAATAASLLTGSAEQPPAASNDSSSNGSTDGESTTSTDGSNSAPVTATADTYLAGRAERMRQAWSTIRERLGLRPNPPAHPPSSTASLSGASTTTAGLMAANSSSNQVTDTRELMLAEMARAFNIGLGLNGTAPGGATPSPTSPNSPSSPGFGVLGTMEPSSTTPPSTDGSSPTTTTTREGTLPPEGSFDRFLVDLQADLRVALSQSDEEAAAEEEERRRRRELLEQAHETTTTVTYVDGQRGSRTTVTSSGSRSTSPVPSLSPSDSVSETGEPIREEDVPRRRIGVTLGGVEEDSEDEDDQSTVQQGGSRKDRDGDYDDMPPLQDISDDSSSSDEEEEQEETQEREDASDDIFARLEALMEQHEEQAAIRAMATVDEEQRNAGPSSSSGNSSAPAETPSTSQEQPADASASSSTQPAGPGSTAPSTTAGGSGRMDSAGRINWWRLYRFPSITAPRIVGAPSGTAPTSGTGDSTTAPSPTSPPAGALRATPATTPSTTTTTQNSGPTPFLPNFLPPPPGQTVVPVIVVGLQSVTAAWHDDVPAVTSTVSTGPSPLSTASEDIVAPRRASEDGDRASARSVPREVVEDDDDYGFGSGFGGGYINSSPTTTTNNNTTSTSPPRTTPAVDPRPAWARSPRYRDLYSHHGYEYTNEEIENDPYGYPPINFDDDDDEDENDEEDEAYFDAQRRSSSRRTRRQAVRNSTDGGVRSPASSPTSTGASAGAAPGGGAASRRASLAGSAASHVHGAPPSGARTFLIYVIGGYYPPDHAIVTGGLENFESFEALLELAEMLGHARAPTVTKEDIEKAGLEIIKPWQLSQYEDEGRVAYNCIERCLICLDDYDHEDDIRIMNCRHAFHKDCVDKWLQTGKNNCPACRSTGVKTESATASA</sequence>
<feature type="compositionally biased region" description="Low complexity" evidence="9">
    <location>
        <begin position="499"/>
        <end position="555"/>
    </location>
</feature>
<keyword evidence="6" id="KW-1133">Transmembrane helix</keyword>
<dbReference type="InterPro" id="IPR011016">
    <property type="entry name" value="Znf_RING-CH"/>
</dbReference>
<feature type="compositionally biased region" description="Acidic residues" evidence="9">
    <location>
        <begin position="660"/>
        <end position="670"/>
    </location>
</feature>
<dbReference type="GO" id="GO:0016020">
    <property type="term" value="C:membrane"/>
    <property type="evidence" value="ECO:0007669"/>
    <property type="project" value="UniProtKB-SubCell"/>
</dbReference>
<feature type="region of interest" description="Disordered" evidence="9">
    <location>
        <begin position="824"/>
        <end position="884"/>
    </location>
</feature>
<evidence type="ECO:0000256" key="1">
    <source>
        <dbReference type="ARBA" id="ARBA00004167"/>
    </source>
</evidence>
<dbReference type="Pfam" id="PF13639">
    <property type="entry name" value="zf-RING_2"/>
    <property type="match status" value="1"/>
</dbReference>
<evidence type="ECO:0000313" key="12">
    <source>
        <dbReference type="Proteomes" id="UP000001861"/>
    </source>
</evidence>
<reference evidence="11 12" key="1">
    <citation type="journal article" date="2010" name="Proc. Natl. Acad. Sci. U.S.A.">
        <title>Insights into evolution of multicellular fungi from the assembled chromosomes of the mushroom Coprinopsis cinerea (Coprinus cinereus).</title>
        <authorList>
            <person name="Stajich J.E."/>
            <person name="Wilke S.K."/>
            <person name="Ahren D."/>
            <person name="Au C.H."/>
            <person name="Birren B.W."/>
            <person name="Borodovsky M."/>
            <person name="Burns C."/>
            <person name="Canback B."/>
            <person name="Casselton L.A."/>
            <person name="Cheng C.K."/>
            <person name="Deng J."/>
            <person name="Dietrich F.S."/>
            <person name="Fargo D.C."/>
            <person name="Farman M.L."/>
            <person name="Gathman A.C."/>
            <person name="Goldberg J."/>
            <person name="Guigo R."/>
            <person name="Hoegger P.J."/>
            <person name="Hooker J.B."/>
            <person name="Huggins A."/>
            <person name="James T.Y."/>
            <person name="Kamada T."/>
            <person name="Kilaru S."/>
            <person name="Kodira C."/>
            <person name="Kues U."/>
            <person name="Kupfer D."/>
            <person name="Kwan H.S."/>
            <person name="Lomsadze A."/>
            <person name="Li W."/>
            <person name="Lilly W.W."/>
            <person name="Ma L.J."/>
            <person name="Mackey A.J."/>
            <person name="Manning G."/>
            <person name="Martin F."/>
            <person name="Muraguchi H."/>
            <person name="Natvig D.O."/>
            <person name="Palmerini H."/>
            <person name="Ramesh M.A."/>
            <person name="Rehmeyer C.J."/>
            <person name="Roe B.A."/>
            <person name="Shenoy N."/>
            <person name="Stanke M."/>
            <person name="Ter-Hovhannisyan V."/>
            <person name="Tunlid A."/>
            <person name="Velagapudi R."/>
            <person name="Vision T.J."/>
            <person name="Zeng Q."/>
            <person name="Zolan M.E."/>
            <person name="Pukkila P.J."/>
        </authorList>
    </citation>
    <scope>NUCLEOTIDE SEQUENCE [LARGE SCALE GENOMIC DNA]</scope>
    <source>
        <strain evidence="12">Okayama-7 / 130 / ATCC MYA-4618 / FGSC 9003</strain>
    </source>
</reference>
<keyword evidence="3" id="KW-0479">Metal-binding</keyword>
<comment type="subcellular location">
    <subcellularLocation>
        <location evidence="1">Membrane</location>
        <topology evidence="1">Single-pass membrane protein</topology>
    </subcellularLocation>
</comment>
<evidence type="ECO:0000256" key="4">
    <source>
        <dbReference type="ARBA" id="ARBA00022771"/>
    </source>
</evidence>
<feature type="compositionally biased region" description="Low complexity" evidence="9">
    <location>
        <begin position="827"/>
        <end position="880"/>
    </location>
</feature>
<dbReference type="SUPFAM" id="SSF57850">
    <property type="entry name" value="RING/U-box"/>
    <property type="match status" value="1"/>
</dbReference>
<dbReference type="InterPro" id="IPR001841">
    <property type="entry name" value="Znf_RING"/>
</dbReference>
<accession>A8PEP7</accession>
<dbReference type="PROSITE" id="PS50089">
    <property type="entry name" value="ZF_RING_2"/>
    <property type="match status" value="1"/>
</dbReference>
<dbReference type="GO" id="GO:0008270">
    <property type="term" value="F:zinc ion binding"/>
    <property type="evidence" value="ECO:0007669"/>
    <property type="project" value="UniProtKB-KW"/>
</dbReference>
<dbReference type="GeneID" id="6017468"/>
<feature type="compositionally biased region" description="Basic and acidic residues" evidence="9">
    <location>
        <begin position="138"/>
        <end position="147"/>
    </location>
</feature>
<feature type="compositionally biased region" description="Low complexity" evidence="9">
    <location>
        <begin position="1076"/>
        <end position="1091"/>
    </location>
</feature>
<feature type="compositionally biased region" description="Polar residues" evidence="9">
    <location>
        <begin position="178"/>
        <end position="189"/>
    </location>
</feature>
<feature type="region of interest" description="Disordered" evidence="9">
    <location>
        <begin position="573"/>
        <end position="805"/>
    </location>
</feature>
<feature type="compositionally biased region" description="Polar residues" evidence="9">
    <location>
        <begin position="913"/>
        <end position="927"/>
    </location>
</feature>
<feature type="compositionally biased region" description="Basic and acidic residues" evidence="9">
    <location>
        <begin position="78"/>
        <end position="90"/>
    </location>
</feature>
<evidence type="ECO:0000256" key="6">
    <source>
        <dbReference type="ARBA" id="ARBA00022989"/>
    </source>
</evidence>
<gene>
    <name evidence="11" type="ORF">CC1G_03044</name>
</gene>
<dbReference type="KEGG" id="cci:CC1G_03044"/>
<name>A8PEP7_COPC7</name>
<dbReference type="EMBL" id="AACS02000008">
    <property type="protein sequence ID" value="EAU80868.2"/>
    <property type="molecule type" value="Genomic_DNA"/>
</dbReference>